<feature type="region of interest" description="Disordered" evidence="1">
    <location>
        <begin position="1"/>
        <end position="34"/>
    </location>
</feature>
<organism evidence="2 3">
    <name type="scientific">Champsocephalus esox</name>
    <name type="common">pike icefish</name>
    <dbReference type="NCBI Taxonomy" id="159716"/>
    <lineage>
        <taxon>Eukaryota</taxon>
        <taxon>Metazoa</taxon>
        <taxon>Chordata</taxon>
        <taxon>Craniata</taxon>
        <taxon>Vertebrata</taxon>
        <taxon>Euteleostomi</taxon>
        <taxon>Actinopterygii</taxon>
        <taxon>Neopterygii</taxon>
        <taxon>Teleostei</taxon>
        <taxon>Neoteleostei</taxon>
        <taxon>Acanthomorphata</taxon>
        <taxon>Eupercaria</taxon>
        <taxon>Perciformes</taxon>
        <taxon>Notothenioidei</taxon>
        <taxon>Channichthyidae</taxon>
        <taxon>Champsocephalus</taxon>
    </lineage>
</organism>
<dbReference type="EMBL" id="JAULUE010002067">
    <property type="protein sequence ID" value="KAK5876679.1"/>
    <property type="molecule type" value="Genomic_DNA"/>
</dbReference>
<proteinExistence type="predicted"/>
<sequence>MGLGWCGTPRGSHGANDDVNSALKPPLGGSGFSGHAPEEVPLIVERQTSSAVMYGELTVHDTIRQI</sequence>
<evidence type="ECO:0000313" key="2">
    <source>
        <dbReference type="EMBL" id="KAK5876679.1"/>
    </source>
</evidence>
<accession>A0AAN8GCB1</accession>
<name>A0AAN8GCB1_9TELE</name>
<dbReference type="Proteomes" id="UP001335648">
    <property type="component" value="Unassembled WGS sequence"/>
</dbReference>
<evidence type="ECO:0000313" key="3">
    <source>
        <dbReference type="Proteomes" id="UP001335648"/>
    </source>
</evidence>
<gene>
    <name evidence="2" type="ORF">CesoFtcFv8_026011</name>
</gene>
<evidence type="ECO:0000256" key="1">
    <source>
        <dbReference type="SAM" id="MobiDB-lite"/>
    </source>
</evidence>
<comment type="caution">
    <text evidence="2">The sequence shown here is derived from an EMBL/GenBank/DDBJ whole genome shotgun (WGS) entry which is preliminary data.</text>
</comment>
<keyword evidence="3" id="KW-1185">Reference proteome</keyword>
<dbReference type="AlphaFoldDB" id="A0AAN8GCB1"/>
<protein>
    <submittedName>
        <fullName evidence="2">Uncharacterized protein</fullName>
    </submittedName>
</protein>
<reference evidence="2 3" key="1">
    <citation type="journal article" date="2023" name="Mol. Biol. Evol.">
        <title>Genomics of Secondarily Temperate Adaptation in the Only Non-Antarctic Icefish.</title>
        <authorList>
            <person name="Rivera-Colon A.G."/>
            <person name="Rayamajhi N."/>
            <person name="Minhas B.F."/>
            <person name="Madrigal G."/>
            <person name="Bilyk K.T."/>
            <person name="Yoon V."/>
            <person name="Hune M."/>
            <person name="Gregory S."/>
            <person name="Cheng C.H.C."/>
            <person name="Catchen J.M."/>
        </authorList>
    </citation>
    <scope>NUCLEOTIDE SEQUENCE [LARGE SCALE GENOMIC DNA]</scope>
    <source>
        <strain evidence="2">JC2023a</strain>
    </source>
</reference>